<dbReference type="EMBL" id="CP042213">
    <property type="protein sequence ID" value="QFY93339.1"/>
    <property type="molecule type" value="Genomic_DNA"/>
</dbReference>
<dbReference type="RefSeq" id="WP_002399894.1">
    <property type="nucleotide sequence ID" value="NZ_CABGST010000010.1"/>
</dbReference>
<proteinExistence type="predicted"/>
<gene>
    <name evidence="1" type="ORF">CGZ46_11730</name>
</gene>
<name>A0A5Q0EWE1_ENTFL</name>
<dbReference type="AlphaFoldDB" id="A0A5Q0EWE1"/>
<evidence type="ECO:0000313" key="1">
    <source>
        <dbReference type="EMBL" id="QFY93339.1"/>
    </source>
</evidence>
<organism evidence="1">
    <name type="scientific">Enterococcus faecalis</name>
    <name type="common">Streptococcus faecalis</name>
    <dbReference type="NCBI Taxonomy" id="1351"/>
    <lineage>
        <taxon>Bacteria</taxon>
        <taxon>Bacillati</taxon>
        <taxon>Bacillota</taxon>
        <taxon>Bacilli</taxon>
        <taxon>Lactobacillales</taxon>
        <taxon>Enterococcaceae</taxon>
        <taxon>Enterococcus</taxon>
    </lineage>
</organism>
<protein>
    <submittedName>
        <fullName evidence="1">XRE family transcriptional regulator</fullName>
    </submittedName>
</protein>
<sequence>MNWFEQFKKDFGFTSNYQISKKTGITASSLTRLNNSDDWKNVKIGTMILLALSVDKTLDQLVSHLYKNDKKRDSEK</sequence>
<accession>A0A5Q0EWE1</accession>
<reference evidence="1" key="1">
    <citation type="submission" date="2019-07" db="EMBL/GenBank/DDBJ databases">
        <title>Transferable Resistance Gene optrA in Enterococcus faecalis from Swine in Brazil.</title>
        <authorList>
            <person name="Almeida L.M."/>
            <person name="Lebreton F."/>
            <person name="Gaca A."/>
            <person name="Bispo P.M."/>
            <person name="Saavedra J."/>
            <person name="Filsner P."/>
            <person name="Moreno A.M."/>
            <person name="Mamizuka E.M."/>
            <person name="Gilmore M.S."/>
        </authorList>
    </citation>
    <scope>NUCLEOTIDE SEQUENCE</scope>
    <source>
        <strain evidence="1">L15</strain>
    </source>
</reference>